<dbReference type="GO" id="GO:0006633">
    <property type="term" value="P:fatty acid biosynthetic process"/>
    <property type="evidence" value="ECO:0007669"/>
    <property type="project" value="TreeGrafter"/>
</dbReference>
<evidence type="ECO:0000256" key="1">
    <source>
        <dbReference type="ARBA" id="ARBA00006484"/>
    </source>
</evidence>
<evidence type="ECO:0000256" key="3">
    <source>
        <dbReference type="RuleBase" id="RU000363"/>
    </source>
</evidence>
<gene>
    <name evidence="5" type="ORF">MPP7335_03845</name>
</gene>
<dbReference type="PRINTS" id="PR00080">
    <property type="entry name" value="SDRFAMILY"/>
</dbReference>
<dbReference type="GO" id="GO:0016616">
    <property type="term" value="F:oxidoreductase activity, acting on the CH-OH group of donors, NAD or NADP as acceptor"/>
    <property type="evidence" value="ECO:0007669"/>
    <property type="project" value="TreeGrafter"/>
</dbReference>
<dbReference type="GO" id="GO:0048038">
    <property type="term" value="F:quinone binding"/>
    <property type="evidence" value="ECO:0007669"/>
    <property type="project" value="TreeGrafter"/>
</dbReference>
<dbReference type="RefSeq" id="WP_165761585.1">
    <property type="nucleotide sequence ID" value="NZ_MVID01000009.1"/>
</dbReference>
<dbReference type="SMART" id="SM00822">
    <property type="entry name" value="PKS_KR"/>
    <property type="match status" value="1"/>
</dbReference>
<dbReference type="InterPro" id="IPR020904">
    <property type="entry name" value="Sc_DH/Rdtase_CS"/>
</dbReference>
<reference evidence="5 6" key="1">
    <citation type="submission" date="2018-05" db="EMBL/GenBank/DDBJ databases">
        <authorList>
            <consortium name="IHU Genomes"/>
        </authorList>
    </citation>
    <scope>NUCLEOTIDE SEQUENCE [LARGE SCALE GENOMIC DNA]</scope>
    <source>
        <strain evidence="5 6">P7335</strain>
    </source>
</reference>
<evidence type="ECO:0000256" key="2">
    <source>
        <dbReference type="ARBA" id="ARBA00023002"/>
    </source>
</evidence>
<sequence length="250" mass="26691">MSTDRVVLLTGAVGGIGSELVDRFLDNGDTVIACDVSEETLGGWRARWDTHGRLNPRLVTAAADIATADGTADLAEQARQHAGRVDVLINCAGWFPIVPFEEMSSDQWRQVLDINLTGTFLVTRAVLPLMKNLGWGRIVNFGSGSTFDGTASQSHYVAAKAGVIGLSRSLARELGGYGITVNVITPGLTVTQAVRDSFPEEILAAQRERRALQRDQLAGDLVGPVFFLASDDAGFITGQTLNVDGGVFML</sequence>
<dbReference type="SUPFAM" id="SSF51735">
    <property type="entry name" value="NAD(P)-binding Rossmann-fold domains"/>
    <property type="match status" value="1"/>
</dbReference>
<dbReference type="InterPro" id="IPR057326">
    <property type="entry name" value="KR_dom"/>
</dbReference>
<dbReference type="InterPro" id="IPR002347">
    <property type="entry name" value="SDR_fam"/>
</dbReference>
<dbReference type="AlphaFoldDB" id="A0A375YLP8"/>
<evidence type="ECO:0000313" key="5">
    <source>
        <dbReference type="EMBL" id="SRX82087.1"/>
    </source>
</evidence>
<dbReference type="CDD" id="cd05233">
    <property type="entry name" value="SDR_c"/>
    <property type="match status" value="1"/>
</dbReference>
<dbReference type="STRING" id="39692.BST38_12855"/>
<dbReference type="PANTHER" id="PTHR42760">
    <property type="entry name" value="SHORT-CHAIN DEHYDROGENASES/REDUCTASES FAMILY MEMBER"/>
    <property type="match status" value="1"/>
</dbReference>
<dbReference type="Pfam" id="PF00106">
    <property type="entry name" value="adh_short"/>
    <property type="match status" value="1"/>
</dbReference>
<dbReference type="Gene3D" id="3.40.50.720">
    <property type="entry name" value="NAD(P)-binding Rossmann-like Domain"/>
    <property type="match status" value="1"/>
</dbReference>
<accession>A0A375YLP8</accession>
<dbReference type="PROSITE" id="PS00061">
    <property type="entry name" value="ADH_SHORT"/>
    <property type="match status" value="1"/>
</dbReference>
<feature type="domain" description="Ketoreductase" evidence="4">
    <location>
        <begin position="5"/>
        <end position="187"/>
    </location>
</feature>
<evidence type="ECO:0000313" key="6">
    <source>
        <dbReference type="Proteomes" id="UP000252008"/>
    </source>
</evidence>
<dbReference type="InterPro" id="IPR036291">
    <property type="entry name" value="NAD(P)-bd_dom_sf"/>
</dbReference>
<comment type="similarity">
    <text evidence="1 3">Belongs to the short-chain dehydrogenases/reductases (SDR) family.</text>
</comment>
<protein>
    <submittedName>
        <fullName evidence="5">Short-chain dehydrogenase/reductase SDR [Sphingomonas wittichii RW1]</fullName>
    </submittedName>
</protein>
<dbReference type="FunFam" id="3.40.50.720:FF:000173">
    <property type="entry name" value="3-oxoacyl-[acyl-carrier protein] reductase"/>
    <property type="match status" value="1"/>
</dbReference>
<organism evidence="5 6">
    <name type="scientific">Mycolicibacterium parafortuitum</name>
    <name type="common">Mycobacterium parafortuitum</name>
    <dbReference type="NCBI Taxonomy" id="39692"/>
    <lineage>
        <taxon>Bacteria</taxon>
        <taxon>Bacillati</taxon>
        <taxon>Actinomycetota</taxon>
        <taxon>Actinomycetes</taxon>
        <taxon>Mycobacteriales</taxon>
        <taxon>Mycobacteriaceae</taxon>
        <taxon>Mycolicibacterium</taxon>
    </lineage>
</organism>
<proteinExistence type="inferred from homology"/>
<dbReference type="PRINTS" id="PR00081">
    <property type="entry name" value="GDHRDH"/>
</dbReference>
<dbReference type="PANTHER" id="PTHR42760:SF133">
    <property type="entry name" value="3-OXOACYL-[ACYL-CARRIER-PROTEIN] REDUCTASE"/>
    <property type="match status" value="1"/>
</dbReference>
<dbReference type="EMBL" id="UEGS01000001">
    <property type="protein sequence ID" value="SRX82087.1"/>
    <property type="molecule type" value="Genomic_DNA"/>
</dbReference>
<dbReference type="Proteomes" id="UP000252008">
    <property type="component" value="Unassembled WGS sequence"/>
</dbReference>
<keyword evidence="6" id="KW-1185">Reference proteome</keyword>
<name>A0A375YLP8_MYCPF</name>
<keyword evidence="2" id="KW-0560">Oxidoreductase</keyword>
<evidence type="ECO:0000259" key="4">
    <source>
        <dbReference type="SMART" id="SM00822"/>
    </source>
</evidence>